<keyword evidence="3" id="KW-1185">Reference proteome</keyword>
<dbReference type="Proteomes" id="UP000249818">
    <property type="component" value="Chromosome BARAN1"/>
</dbReference>
<feature type="transmembrane region" description="Helical" evidence="1">
    <location>
        <begin position="57"/>
        <end position="78"/>
    </location>
</feature>
<gene>
    <name evidence="2" type="ORF">BARAN1_0301</name>
</gene>
<dbReference type="AlphaFoldDB" id="A0A2X3KXS8"/>
<name>A0A2X3KXS8_9BACT</name>
<keyword evidence="1" id="KW-1133">Transmembrane helix</keyword>
<keyword evidence="1" id="KW-0812">Transmembrane</keyword>
<proteinExistence type="predicted"/>
<dbReference type="OrthoDB" id="46782at2"/>
<protein>
    <recommendedName>
        <fullName evidence="4">Ferric oxidoreductase domain-containing protein</fullName>
    </recommendedName>
</protein>
<feature type="transmembrane region" description="Helical" evidence="1">
    <location>
        <begin position="84"/>
        <end position="102"/>
    </location>
</feature>
<reference evidence="3" key="1">
    <citation type="submission" date="2018-05" db="EMBL/GenBank/DDBJ databases">
        <authorList>
            <person name="Hao L."/>
        </authorList>
    </citation>
    <scope>NUCLEOTIDE SEQUENCE [LARGE SCALE GENOMIC DNA]</scope>
</reference>
<evidence type="ECO:0008006" key="4">
    <source>
        <dbReference type="Google" id="ProtNLM"/>
    </source>
</evidence>
<organism evidence="2 3">
    <name type="scientific">Candidatus Bipolaricaulis anaerobius</name>
    <dbReference type="NCBI Taxonomy" id="2026885"/>
    <lineage>
        <taxon>Bacteria</taxon>
        <taxon>Candidatus Bipolaricaulota</taxon>
        <taxon>Candidatus Bipolaricaulia</taxon>
        <taxon>Candidatus Bipolaricaulales</taxon>
        <taxon>Candidatus Bipolaricaulaceae</taxon>
        <taxon>Candidatus Bipolaricaulis</taxon>
    </lineage>
</organism>
<keyword evidence="1" id="KW-0472">Membrane</keyword>
<evidence type="ECO:0000313" key="3">
    <source>
        <dbReference type="Proteomes" id="UP000249818"/>
    </source>
</evidence>
<evidence type="ECO:0000313" key="2">
    <source>
        <dbReference type="EMBL" id="SQD92326.1"/>
    </source>
</evidence>
<accession>A0A2X3KXS8</accession>
<feature type="transmembrane region" description="Helical" evidence="1">
    <location>
        <begin position="122"/>
        <end position="140"/>
    </location>
</feature>
<sequence length="148" mass="16534">MPQEIPSLVAVGLNLGGLAALLFLVANLAVIFHLVQRLIAPKSRWAWLDGLRRRWHYVHYIGNLAMVGAMIAHAALLGPYASPLHWLLVALLVWMAGVGITLRFTNASPKVKRGLSRLHSRWYMFVAVLVVLIAAHIWSLPNFPYPLE</sequence>
<dbReference type="KEGG" id="bana:BARAN1_0301"/>
<feature type="transmembrane region" description="Helical" evidence="1">
    <location>
        <begin position="12"/>
        <end position="36"/>
    </location>
</feature>
<dbReference type="EMBL" id="LS483254">
    <property type="protein sequence ID" value="SQD92326.1"/>
    <property type="molecule type" value="Genomic_DNA"/>
</dbReference>
<evidence type="ECO:0000256" key="1">
    <source>
        <dbReference type="SAM" id="Phobius"/>
    </source>
</evidence>